<dbReference type="InterPro" id="IPR002900">
    <property type="entry name" value="DUF38/FTH_CAE_spp"/>
</dbReference>
<dbReference type="SUPFAM" id="SSF81383">
    <property type="entry name" value="F-box domain"/>
    <property type="match status" value="1"/>
</dbReference>
<evidence type="ECO:0000313" key="3">
    <source>
        <dbReference type="Proteomes" id="UP000483820"/>
    </source>
</evidence>
<evidence type="ECO:0000259" key="1">
    <source>
        <dbReference type="PROSITE" id="PS50181"/>
    </source>
</evidence>
<dbReference type="CTD" id="9808628"/>
<dbReference type="Pfam" id="PF01827">
    <property type="entry name" value="FTH"/>
    <property type="match status" value="2"/>
</dbReference>
<comment type="caution">
    <text evidence="2">The sequence shown here is derived from an EMBL/GenBank/DDBJ whole genome shotgun (WGS) entry which is preliminary data.</text>
</comment>
<feature type="domain" description="F-box" evidence="1">
    <location>
        <begin position="254"/>
        <end position="303"/>
    </location>
</feature>
<feature type="domain" description="F-box" evidence="1">
    <location>
        <begin position="4"/>
        <end position="53"/>
    </location>
</feature>
<dbReference type="GeneID" id="9808628"/>
<dbReference type="Proteomes" id="UP000483820">
    <property type="component" value="Chromosome V"/>
</dbReference>
<dbReference type="KEGG" id="crq:GCK72_021406"/>
<dbReference type="AlphaFoldDB" id="A0A6A5GJR0"/>
<dbReference type="PANTHER" id="PTHR23014">
    <property type="entry name" value="F-BOX A PROTEIN"/>
    <property type="match status" value="1"/>
</dbReference>
<dbReference type="PANTHER" id="PTHR23014:SF1">
    <property type="entry name" value="DUF38 DOMAIN-CONTAINING PROTEIN-RELATED"/>
    <property type="match status" value="1"/>
</dbReference>
<dbReference type="InterPro" id="IPR036047">
    <property type="entry name" value="F-box-like_dom_sf"/>
</dbReference>
<name>A0A6A5GJR0_CAERE</name>
<reference evidence="2 3" key="1">
    <citation type="submission" date="2019-12" db="EMBL/GenBank/DDBJ databases">
        <title>Chromosome-level assembly of the Caenorhabditis remanei genome.</title>
        <authorList>
            <person name="Teterina A.A."/>
            <person name="Willis J.H."/>
            <person name="Phillips P.C."/>
        </authorList>
    </citation>
    <scope>NUCLEOTIDE SEQUENCE [LARGE SCALE GENOMIC DNA]</scope>
    <source>
        <strain evidence="2 3">PX506</strain>
        <tissue evidence="2">Whole organism</tissue>
    </source>
</reference>
<organism evidence="2 3">
    <name type="scientific">Caenorhabditis remanei</name>
    <name type="common">Caenorhabditis vulgaris</name>
    <dbReference type="NCBI Taxonomy" id="31234"/>
    <lineage>
        <taxon>Eukaryota</taxon>
        <taxon>Metazoa</taxon>
        <taxon>Ecdysozoa</taxon>
        <taxon>Nematoda</taxon>
        <taxon>Chromadorea</taxon>
        <taxon>Rhabditida</taxon>
        <taxon>Rhabditina</taxon>
        <taxon>Rhabditomorpha</taxon>
        <taxon>Rhabditoidea</taxon>
        <taxon>Rhabditidae</taxon>
        <taxon>Peloderinae</taxon>
        <taxon>Caenorhabditis</taxon>
    </lineage>
</organism>
<gene>
    <name evidence="2" type="ORF">GCK72_021406</name>
</gene>
<dbReference type="EMBL" id="WUAV01000005">
    <property type="protein sequence ID" value="KAF1754841.1"/>
    <property type="molecule type" value="Genomic_DNA"/>
</dbReference>
<proteinExistence type="predicted"/>
<dbReference type="PROSITE" id="PS50181">
    <property type="entry name" value="FBOX"/>
    <property type="match status" value="2"/>
</dbReference>
<dbReference type="SMART" id="SM00256">
    <property type="entry name" value="FBOX"/>
    <property type="match status" value="2"/>
</dbReference>
<protein>
    <recommendedName>
        <fullName evidence="1">F-box domain-containing protein</fullName>
    </recommendedName>
</protein>
<accession>A0A6A5GJR0</accession>
<dbReference type="InterPro" id="IPR001810">
    <property type="entry name" value="F-box_dom"/>
</dbReference>
<evidence type="ECO:0000313" key="2">
    <source>
        <dbReference type="EMBL" id="KAF1754841.1"/>
    </source>
</evidence>
<dbReference type="RefSeq" id="XP_053583153.1">
    <property type="nucleotide sequence ID" value="XM_053734240.1"/>
</dbReference>
<sequence>MTDDSALLRLPTVAKNHILYFCDYLEIARLRKVCHTLRNHIDKNKPDAHVKDVCLGYQNADIYFESDNDSRIWINYKEAESGCTVECISDMGDHPVKPISGLDPMGALIQDFKIYLKHLKSPLRKFKLDKVCCDALLQIMRSQPPESGFFPLNVDKLELHRLSPAQILATLPLFNANRLKYLKIEADMNAVTDRDGLNGHALFETAHWRNAEKVNLYPNFKIPNVRQIFHLKRFEGSISRVTAADVDFLKNNMTSPLLRLPEIAINHILYFCDYLEIARLRNVCHTLRNHIDENKPDAHVEDVYLGDREYADIYFKSDNNSRIWIGYRKAESGSTVVCRSHMGSHPVKTISGLDPMEALIQDFKIYLRHLKSPLRKFKLYEICCDPLIQIMRSQPPESRIFPLKVNELELHGLSQDQILATLPLFDANHLKVLRIETEALGDFQELFESEHWENAKRISTSLLKISNVRQISHLEEFNGFITMVTATDVEFLKNTFISSPHFERCHIVTDVDIDVLSIKEKFGAQSLDLVEGIMNLWFFHIPNDTNKALLVRVTLEKILEIERINRSKVVPGAVIIY</sequence>
<dbReference type="Pfam" id="PF00646">
    <property type="entry name" value="F-box"/>
    <property type="match status" value="2"/>
</dbReference>